<dbReference type="GO" id="GO:0015297">
    <property type="term" value="F:antiporter activity"/>
    <property type="evidence" value="ECO:0007669"/>
    <property type="project" value="InterPro"/>
</dbReference>
<gene>
    <name evidence="7" type="ORF">ZOSMA_28G01050</name>
</gene>
<dbReference type="OMA" id="CGAMEPV"/>
<dbReference type="PANTHER" id="PTHR11206">
    <property type="entry name" value="MULTIDRUG RESISTANCE PROTEIN"/>
    <property type="match status" value="1"/>
</dbReference>
<comment type="subcellular location">
    <subcellularLocation>
        <location evidence="1">Membrane</location>
        <topology evidence="1">Multi-pass membrane protein</topology>
    </subcellularLocation>
</comment>
<evidence type="ECO:0000313" key="7">
    <source>
        <dbReference type="EMBL" id="KMZ66745.1"/>
    </source>
</evidence>
<evidence type="ECO:0000256" key="6">
    <source>
        <dbReference type="RuleBase" id="RU004914"/>
    </source>
</evidence>
<evidence type="ECO:0000256" key="4">
    <source>
        <dbReference type="ARBA" id="ARBA00022989"/>
    </source>
</evidence>
<keyword evidence="3 6" id="KW-0812">Transmembrane</keyword>
<sequence length="471" mass="51615">MAEETSPPSCSKWPGEELKKQQAMAGPLVLMNLSWFGKTVVTTIFLGRLGNLPLAGGALGYTFANVTGFSVLTGLCYAMDPICGQAFGARNYGIMRRTLFMAVILLLLVSIPISLLWFHVDKIMEFFGISADIASLSKIFVLYLLPDLVVTSFLCPLKAYLSCQAVTLPILITTVVALALHVPAGFYLSQTKGLRGLSTAVWLTDLALVLMLAAYVYFHDKRKCTFSGDGGYRHEEEEDRRTWSQNWTDCVRLIRLSVPCCLTTCLEWWCYEILLLLSGRLDNARVPVAVLTIVFNFDYILYSFMLSLSTVVSVRVSNELGAARPETARGSARVCLSVSVILGCIGGSLMAISGRWWGSLFSHDELVLSGVKKMMLLMAVVEVANFPLVVCGGIMRAAAKPKQAMYATLGGFYFVALPLGILLAFKLKFQLAGLVLGFLVGNAITSCVMLVLVGKINWAREDQKAKELTRV</sequence>
<keyword evidence="5 6" id="KW-0472">Membrane</keyword>
<proteinExistence type="inferred from homology"/>
<dbReference type="Pfam" id="PF01554">
    <property type="entry name" value="MatE"/>
    <property type="match status" value="2"/>
</dbReference>
<dbReference type="InterPro" id="IPR045069">
    <property type="entry name" value="MATE_euk"/>
</dbReference>
<protein>
    <recommendedName>
        <fullName evidence="6">Protein DETOXIFICATION</fullName>
    </recommendedName>
    <alternativeName>
        <fullName evidence="6">Multidrug and toxic compound extrusion protein</fullName>
    </alternativeName>
</protein>
<feature type="transmembrane region" description="Helical" evidence="6">
    <location>
        <begin position="99"/>
        <end position="120"/>
    </location>
</feature>
<dbReference type="Proteomes" id="UP000036987">
    <property type="component" value="Unassembled WGS sequence"/>
</dbReference>
<dbReference type="GO" id="GO:0042910">
    <property type="term" value="F:xenobiotic transmembrane transporter activity"/>
    <property type="evidence" value="ECO:0007669"/>
    <property type="project" value="InterPro"/>
</dbReference>
<evidence type="ECO:0000313" key="8">
    <source>
        <dbReference type="Proteomes" id="UP000036987"/>
    </source>
</evidence>
<comment type="caution">
    <text evidence="7">The sequence shown here is derived from an EMBL/GenBank/DDBJ whole genome shotgun (WGS) entry which is preliminary data.</text>
</comment>
<dbReference type="GO" id="GO:0022857">
    <property type="term" value="F:transmembrane transporter activity"/>
    <property type="evidence" value="ECO:0000318"/>
    <property type="project" value="GO_Central"/>
</dbReference>
<evidence type="ECO:0000256" key="5">
    <source>
        <dbReference type="ARBA" id="ARBA00023136"/>
    </source>
</evidence>
<organism evidence="7 8">
    <name type="scientific">Zostera marina</name>
    <name type="common">Eelgrass</name>
    <dbReference type="NCBI Taxonomy" id="29655"/>
    <lineage>
        <taxon>Eukaryota</taxon>
        <taxon>Viridiplantae</taxon>
        <taxon>Streptophyta</taxon>
        <taxon>Embryophyta</taxon>
        <taxon>Tracheophyta</taxon>
        <taxon>Spermatophyta</taxon>
        <taxon>Magnoliopsida</taxon>
        <taxon>Liliopsida</taxon>
        <taxon>Zosteraceae</taxon>
        <taxon>Zostera</taxon>
    </lineage>
</organism>
<reference evidence="8" key="1">
    <citation type="journal article" date="2016" name="Nature">
        <title>The genome of the seagrass Zostera marina reveals angiosperm adaptation to the sea.</title>
        <authorList>
            <person name="Olsen J.L."/>
            <person name="Rouze P."/>
            <person name="Verhelst B."/>
            <person name="Lin Y.-C."/>
            <person name="Bayer T."/>
            <person name="Collen J."/>
            <person name="Dattolo E."/>
            <person name="De Paoli E."/>
            <person name="Dittami S."/>
            <person name="Maumus F."/>
            <person name="Michel G."/>
            <person name="Kersting A."/>
            <person name="Lauritano C."/>
            <person name="Lohaus R."/>
            <person name="Toepel M."/>
            <person name="Tonon T."/>
            <person name="Vanneste K."/>
            <person name="Amirebrahimi M."/>
            <person name="Brakel J."/>
            <person name="Bostroem C."/>
            <person name="Chovatia M."/>
            <person name="Grimwood J."/>
            <person name="Jenkins J.W."/>
            <person name="Jueterbock A."/>
            <person name="Mraz A."/>
            <person name="Stam W.T."/>
            <person name="Tice H."/>
            <person name="Bornberg-Bauer E."/>
            <person name="Green P.J."/>
            <person name="Pearson G.A."/>
            <person name="Procaccini G."/>
            <person name="Duarte C.M."/>
            <person name="Schmutz J."/>
            <person name="Reusch T.B.H."/>
            <person name="Van de Peer Y."/>
        </authorList>
    </citation>
    <scope>NUCLEOTIDE SEQUENCE [LARGE SCALE GENOMIC DNA]</scope>
    <source>
        <strain evidence="8">cv. Finnish</strain>
    </source>
</reference>
<dbReference type="InterPro" id="IPR002528">
    <property type="entry name" value="MATE_fam"/>
</dbReference>
<feature type="transmembrane region" description="Helical" evidence="6">
    <location>
        <begin position="140"/>
        <end position="161"/>
    </location>
</feature>
<dbReference type="EMBL" id="LFYR01000958">
    <property type="protein sequence ID" value="KMZ66745.1"/>
    <property type="molecule type" value="Genomic_DNA"/>
</dbReference>
<feature type="transmembrane region" description="Helical" evidence="6">
    <location>
        <begin position="374"/>
        <end position="394"/>
    </location>
</feature>
<comment type="similarity">
    <text evidence="2 6">Belongs to the multi antimicrobial extrusion (MATE) (TC 2.A.66.1) family.</text>
</comment>
<dbReference type="NCBIfam" id="TIGR00797">
    <property type="entry name" value="matE"/>
    <property type="match status" value="1"/>
</dbReference>
<evidence type="ECO:0000256" key="1">
    <source>
        <dbReference type="ARBA" id="ARBA00004141"/>
    </source>
</evidence>
<keyword evidence="8" id="KW-1185">Reference proteome</keyword>
<dbReference type="CDD" id="cd13132">
    <property type="entry name" value="MATE_eukaryotic"/>
    <property type="match status" value="1"/>
</dbReference>
<feature type="transmembrane region" description="Helical" evidence="6">
    <location>
        <begin position="431"/>
        <end position="454"/>
    </location>
</feature>
<dbReference type="GO" id="GO:1990961">
    <property type="term" value="P:xenobiotic detoxification by transmembrane export across the plasma membrane"/>
    <property type="evidence" value="ECO:0007669"/>
    <property type="project" value="InterPro"/>
</dbReference>
<dbReference type="AlphaFoldDB" id="A0A0K9PEV7"/>
<feature type="transmembrane region" description="Helical" evidence="6">
    <location>
        <begin position="168"/>
        <end position="188"/>
    </location>
</feature>
<feature type="transmembrane region" description="Helical" evidence="6">
    <location>
        <begin position="334"/>
        <end position="354"/>
    </location>
</feature>
<dbReference type="OrthoDB" id="2126698at2759"/>
<feature type="transmembrane region" description="Helical" evidence="6">
    <location>
        <begin position="200"/>
        <end position="218"/>
    </location>
</feature>
<feature type="transmembrane region" description="Helical" evidence="6">
    <location>
        <begin position="58"/>
        <end position="78"/>
    </location>
</feature>
<feature type="transmembrane region" description="Helical" evidence="6">
    <location>
        <begin position="289"/>
        <end position="314"/>
    </location>
</feature>
<accession>A0A0K9PEV7</accession>
<feature type="transmembrane region" description="Helical" evidence="6">
    <location>
        <begin position="250"/>
        <end position="269"/>
    </location>
</feature>
<dbReference type="STRING" id="29655.A0A0K9PEV7"/>
<feature type="transmembrane region" description="Helical" evidence="6">
    <location>
        <begin position="406"/>
        <end position="425"/>
    </location>
</feature>
<name>A0A0K9PEV7_ZOSMR</name>
<evidence type="ECO:0000256" key="2">
    <source>
        <dbReference type="ARBA" id="ARBA00010199"/>
    </source>
</evidence>
<dbReference type="GO" id="GO:0016020">
    <property type="term" value="C:membrane"/>
    <property type="evidence" value="ECO:0000318"/>
    <property type="project" value="GO_Central"/>
</dbReference>
<evidence type="ECO:0000256" key="3">
    <source>
        <dbReference type="ARBA" id="ARBA00022692"/>
    </source>
</evidence>
<feature type="transmembrane region" description="Helical" evidence="6">
    <location>
        <begin position="28"/>
        <end position="46"/>
    </location>
</feature>
<keyword evidence="4 6" id="KW-1133">Transmembrane helix</keyword>